<comment type="similarity">
    <text evidence="1">Belongs to the SUI1 family.</text>
</comment>
<dbReference type="InterPro" id="IPR005872">
    <property type="entry name" value="SUI1_arc_bac"/>
</dbReference>
<keyword evidence="3" id="KW-0648">Protein biosynthesis</keyword>
<dbReference type="EMBL" id="AAQH01000011">
    <property type="protein sequence ID" value="EAT11964.1"/>
    <property type="molecule type" value="Genomic_DNA"/>
</dbReference>
<sequence length="112" mass="12183">MALVYSTETGQLCPSCEQPKDECTCKQGSAPESDGILRVQREKKGRGGKTVTLIQGYDGDKKAYSLLLKQMKKRFGCGGAVKNWVIELQGDLADQSVDYLQKLGHTVKKSGG</sequence>
<gene>
    <name evidence="5" type="ORF">RED65_11505</name>
</gene>
<evidence type="ECO:0000256" key="3">
    <source>
        <dbReference type="ARBA" id="ARBA00022917"/>
    </source>
</evidence>
<dbReference type="Gene3D" id="3.30.780.10">
    <property type="entry name" value="SUI1-like domain"/>
    <property type="match status" value="1"/>
</dbReference>
<dbReference type="GO" id="GO:0003729">
    <property type="term" value="F:mRNA binding"/>
    <property type="evidence" value="ECO:0007669"/>
    <property type="project" value="TreeGrafter"/>
</dbReference>
<comment type="caution">
    <text evidence="5">The sequence shown here is derived from an EMBL/GenBank/DDBJ whole genome shotgun (WGS) entry which is preliminary data.</text>
</comment>
<accession>Q1N187</accession>
<dbReference type="GO" id="GO:0003743">
    <property type="term" value="F:translation initiation factor activity"/>
    <property type="evidence" value="ECO:0007669"/>
    <property type="project" value="InterPro"/>
</dbReference>
<dbReference type="InterPro" id="IPR036877">
    <property type="entry name" value="SUI1_dom_sf"/>
</dbReference>
<evidence type="ECO:0000256" key="2">
    <source>
        <dbReference type="ARBA" id="ARBA00022845"/>
    </source>
</evidence>
<evidence type="ECO:0000259" key="4">
    <source>
        <dbReference type="PROSITE" id="PS50296"/>
    </source>
</evidence>
<reference evidence="5 6" key="1">
    <citation type="submission" date="2006-03" db="EMBL/GenBank/DDBJ databases">
        <authorList>
            <person name="Pinhassi J."/>
            <person name="Pedros-Alio C."/>
            <person name="Ferriera S."/>
            <person name="Johnson J."/>
            <person name="Kravitz S."/>
            <person name="Halpern A."/>
            <person name="Remington K."/>
            <person name="Beeson K."/>
            <person name="Tran B."/>
            <person name="Rogers Y.-H."/>
            <person name="Friedman R."/>
            <person name="Venter J.C."/>
        </authorList>
    </citation>
    <scope>NUCLEOTIDE SEQUENCE [LARGE SCALE GENOMIC DNA]</scope>
    <source>
        <strain evidence="5 6">RED65</strain>
    </source>
</reference>
<keyword evidence="2" id="KW-0810">Translation regulation</keyword>
<dbReference type="GO" id="GO:0002188">
    <property type="term" value="P:translation reinitiation"/>
    <property type="evidence" value="ECO:0007669"/>
    <property type="project" value="TreeGrafter"/>
</dbReference>
<proteinExistence type="inferred from homology"/>
<organism evidence="5 6">
    <name type="scientific">Bermanella marisrubri</name>
    <dbReference type="NCBI Taxonomy" id="207949"/>
    <lineage>
        <taxon>Bacteria</taxon>
        <taxon>Pseudomonadati</taxon>
        <taxon>Pseudomonadota</taxon>
        <taxon>Gammaproteobacteria</taxon>
        <taxon>Oceanospirillales</taxon>
        <taxon>Oceanospirillaceae</taxon>
        <taxon>Bermanella</taxon>
    </lineage>
</organism>
<evidence type="ECO:0000256" key="1">
    <source>
        <dbReference type="ARBA" id="ARBA00005422"/>
    </source>
</evidence>
<evidence type="ECO:0000313" key="6">
    <source>
        <dbReference type="Proteomes" id="UP000004263"/>
    </source>
</evidence>
<dbReference type="InterPro" id="IPR050318">
    <property type="entry name" value="DENR/SUI1_TIF"/>
</dbReference>
<dbReference type="Pfam" id="PF01253">
    <property type="entry name" value="SUI1"/>
    <property type="match status" value="1"/>
</dbReference>
<dbReference type="HOGENOM" id="CLU_082805_4_0_6"/>
<name>Q1N187_9GAMM</name>
<feature type="domain" description="SUI1" evidence="4">
    <location>
        <begin position="38"/>
        <end position="104"/>
    </location>
</feature>
<dbReference type="PIRSF" id="PIRSF037511">
    <property type="entry name" value="Transl_init_SUI1_pro"/>
    <property type="match status" value="1"/>
</dbReference>
<dbReference type="GO" id="GO:0001731">
    <property type="term" value="P:formation of translation preinitiation complex"/>
    <property type="evidence" value="ECO:0007669"/>
    <property type="project" value="TreeGrafter"/>
</dbReference>
<dbReference type="SUPFAM" id="SSF55159">
    <property type="entry name" value="eIF1-like"/>
    <property type="match status" value="1"/>
</dbReference>
<dbReference type="InterPro" id="IPR001950">
    <property type="entry name" value="SUI1"/>
</dbReference>
<dbReference type="PANTHER" id="PTHR12789">
    <property type="entry name" value="DENSITY-REGULATED PROTEIN HOMOLOG"/>
    <property type="match status" value="1"/>
</dbReference>
<dbReference type="GO" id="GO:0006417">
    <property type="term" value="P:regulation of translation"/>
    <property type="evidence" value="ECO:0007669"/>
    <property type="project" value="UniProtKB-KW"/>
</dbReference>
<dbReference type="PANTHER" id="PTHR12789:SF0">
    <property type="entry name" value="DENSITY-REGULATED PROTEIN"/>
    <property type="match status" value="1"/>
</dbReference>
<dbReference type="STRING" id="207949.RED65_11505"/>
<dbReference type="CDD" id="cd11567">
    <property type="entry name" value="YciH_like"/>
    <property type="match status" value="1"/>
</dbReference>
<dbReference type="PROSITE" id="PS50296">
    <property type="entry name" value="SUI1"/>
    <property type="match status" value="1"/>
</dbReference>
<dbReference type="Proteomes" id="UP000004263">
    <property type="component" value="Unassembled WGS sequence"/>
</dbReference>
<protein>
    <submittedName>
        <fullName evidence="5">Translation intitiation factor Sui1</fullName>
    </submittedName>
</protein>
<evidence type="ECO:0000313" key="5">
    <source>
        <dbReference type="EMBL" id="EAT11964.1"/>
    </source>
</evidence>
<keyword evidence="6" id="KW-1185">Reference proteome</keyword>
<dbReference type="AlphaFoldDB" id="Q1N187"/>
<dbReference type="RefSeq" id="WP_007017428.1">
    <property type="nucleotide sequence ID" value="NZ_CH724113.1"/>
</dbReference>